<organism evidence="1 2">
    <name type="scientific">Eubacterium cellulosolvens (strain ATCC 43171 / JCM 9499 / 6)</name>
    <name type="common">Cillobacterium cellulosolvens</name>
    <dbReference type="NCBI Taxonomy" id="633697"/>
    <lineage>
        <taxon>Bacteria</taxon>
        <taxon>Bacillati</taxon>
        <taxon>Bacillota</taxon>
        <taxon>Clostridia</taxon>
        <taxon>Eubacteriales</taxon>
        <taxon>Eubacteriaceae</taxon>
        <taxon>Eubacterium</taxon>
    </lineage>
</organism>
<evidence type="ECO:0000313" key="2">
    <source>
        <dbReference type="Proteomes" id="UP000005753"/>
    </source>
</evidence>
<gene>
    <name evidence="1" type="ORF">EubceDRAFT1_0987</name>
</gene>
<sequence>MAGRKKEIDRENGASFIVDIKRNEYSSWQGTVTWIESNETVSFRSAMELIRLMDSVVEKDRDLEAGHRLALGSQA</sequence>
<dbReference type="HOGENOM" id="CLU_188238_1_0_9"/>
<keyword evidence="2" id="KW-1185">Reference proteome</keyword>
<name>I5ASN9_EUBC6</name>
<reference evidence="1 2" key="1">
    <citation type="submission" date="2010-08" db="EMBL/GenBank/DDBJ databases">
        <authorList>
            <consortium name="US DOE Joint Genome Institute (JGI-PGF)"/>
            <person name="Lucas S."/>
            <person name="Copeland A."/>
            <person name="Lapidus A."/>
            <person name="Cheng J.-F."/>
            <person name="Bruce D."/>
            <person name="Goodwin L."/>
            <person name="Pitluck S."/>
            <person name="Land M.L."/>
            <person name="Hauser L."/>
            <person name="Chang Y.-J."/>
            <person name="Anderson I.J."/>
            <person name="Johnson E."/>
            <person name="Mulhopadhyay B."/>
            <person name="Kyrpides N."/>
            <person name="Woyke T.J."/>
        </authorList>
    </citation>
    <scope>NUCLEOTIDE SEQUENCE [LARGE SCALE GENOMIC DNA]</scope>
    <source>
        <strain evidence="1 2">6</strain>
    </source>
</reference>
<dbReference type="EMBL" id="CM001487">
    <property type="protein sequence ID" value="EIM56812.1"/>
    <property type="molecule type" value="Genomic_DNA"/>
</dbReference>
<accession>I5ASN9</accession>
<protein>
    <submittedName>
        <fullName evidence="1">Uncharacterized protein</fullName>
    </submittedName>
</protein>
<dbReference type="AlphaFoldDB" id="I5ASN9"/>
<dbReference type="STRING" id="633697.EubceDRAFT1_0987"/>
<reference evidence="1 2" key="2">
    <citation type="submission" date="2012-02" db="EMBL/GenBank/DDBJ databases">
        <title>Improved High-Quality Draft sequence of Eubacterium cellulosolvens 6.</title>
        <authorList>
            <consortium name="US DOE Joint Genome Institute"/>
            <person name="Lucas S."/>
            <person name="Han J."/>
            <person name="Lapidus A."/>
            <person name="Cheng J.-F."/>
            <person name="Goodwin L."/>
            <person name="Pitluck S."/>
            <person name="Peters L."/>
            <person name="Mikhailova N."/>
            <person name="Gu W."/>
            <person name="Detter J.C."/>
            <person name="Han C."/>
            <person name="Tapia R."/>
            <person name="Land M."/>
            <person name="Hauser L."/>
            <person name="Kyrpides N."/>
            <person name="Ivanova N."/>
            <person name="Pagani I."/>
            <person name="Johnson E."/>
            <person name="Mukhopadhyay B."/>
            <person name="Anderson I."/>
            <person name="Woyke T."/>
        </authorList>
    </citation>
    <scope>NUCLEOTIDE SEQUENCE [LARGE SCALE GENOMIC DNA]</scope>
    <source>
        <strain evidence="1 2">6</strain>
    </source>
</reference>
<proteinExistence type="predicted"/>
<dbReference type="Proteomes" id="UP000005753">
    <property type="component" value="Chromosome"/>
</dbReference>
<evidence type="ECO:0000313" key="1">
    <source>
        <dbReference type="EMBL" id="EIM56812.1"/>
    </source>
</evidence>
<dbReference type="OrthoDB" id="2086691at2"/>